<dbReference type="AlphaFoldDB" id="A0A3P7LN90"/>
<proteinExistence type="predicted"/>
<keyword evidence="2" id="KW-1185">Reference proteome</keyword>
<protein>
    <submittedName>
        <fullName evidence="1">Uncharacterized protein</fullName>
    </submittedName>
</protein>
<organism evidence="1 2">
    <name type="scientific">Strongylus vulgaris</name>
    <name type="common">Blood worm</name>
    <dbReference type="NCBI Taxonomy" id="40348"/>
    <lineage>
        <taxon>Eukaryota</taxon>
        <taxon>Metazoa</taxon>
        <taxon>Ecdysozoa</taxon>
        <taxon>Nematoda</taxon>
        <taxon>Chromadorea</taxon>
        <taxon>Rhabditida</taxon>
        <taxon>Rhabditina</taxon>
        <taxon>Rhabditomorpha</taxon>
        <taxon>Strongyloidea</taxon>
        <taxon>Strongylidae</taxon>
        <taxon>Strongylus</taxon>
    </lineage>
</organism>
<dbReference type="EMBL" id="UYYB01109189">
    <property type="protein sequence ID" value="VDM80602.1"/>
    <property type="molecule type" value="Genomic_DNA"/>
</dbReference>
<dbReference type="Proteomes" id="UP000270094">
    <property type="component" value="Unassembled WGS sequence"/>
</dbReference>
<name>A0A3P7LN90_STRVU</name>
<reference evidence="1 2" key="1">
    <citation type="submission" date="2018-11" db="EMBL/GenBank/DDBJ databases">
        <authorList>
            <consortium name="Pathogen Informatics"/>
        </authorList>
    </citation>
    <scope>NUCLEOTIDE SEQUENCE [LARGE SCALE GENOMIC DNA]</scope>
</reference>
<sequence length="115" mass="12921">MALPAVTVHLSRQLIRGRNMIEDTRRGKIRRMADVVEIHTMETAAMHTVPRQVVLEAREDGDHLQVATLQADQHGVDVEAQEVTAGQHLEMVEEHLQVRACVMTMTSINSAFELL</sequence>
<gene>
    <name evidence="1" type="ORF">SVUK_LOCUS15600</name>
</gene>
<accession>A0A3P7LN90</accession>
<evidence type="ECO:0000313" key="1">
    <source>
        <dbReference type="EMBL" id="VDM80602.1"/>
    </source>
</evidence>
<evidence type="ECO:0000313" key="2">
    <source>
        <dbReference type="Proteomes" id="UP000270094"/>
    </source>
</evidence>